<accession>Q94176</accession>
<keyword evidence="7" id="KW-1185">Reference proteome</keyword>
<dbReference type="PROSITE" id="PS00135">
    <property type="entry name" value="TRYPSIN_SER"/>
    <property type="match status" value="1"/>
</dbReference>
<sequence>MNYQIYHFLVLCFVFITKHSNAINLCEESYKPIFSFRIIGGNSIDDGANWMAKLVSYGDNGQGILCGATVIDDFWLVTAAHCALQLQTRSFVYVREPKNNRERSFSVKEAYIHSGYNNQTADNDIALLRISSDLSKLGIKPVCLVHDDSKLLKQYKNGVVIGYGLTLGEDSSGEPKLINSQTLQSTSVPIISDDDCVKTWRFLSLLSVKITGYQICAGAYLHGTAPGDSGGPLLIHKSNGEYVQIGITSYGADGLDGVIDQGKFPGVYTRISKYVPWIQGVIGKTSMRSSVTSSSPIYFNFLPIFSIILTVLW</sequence>
<dbReference type="eggNOG" id="KOG3627">
    <property type="taxonomic scope" value="Eukaryota"/>
</dbReference>
<feature type="signal peptide" evidence="4">
    <location>
        <begin position="1"/>
        <end position="22"/>
    </location>
</feature>
<evidence type="ECO:0000256" key="2">
    <source>
        <dbReference type="ARBA" id="ARBA00024195"/>
    </source>
</evidence>
<name>Q94176_CAEEL</name>
<evidence type="ECO:0000313" key="6">
    <source>
        <dbReference type="EMBL" id="CCD62455.1"/>
    </source>
</evidence>
<keyword evidence="3" id="KW-0645">Protease</keyword>
<dbReference type="ExpressionAtlas" id="Q94176">
    <property type="expression patterns" value="baseline and differential"/>
</dbReference>
<dbReference type="OrthoDB" id="5844829at2759"/>
<keyword evidence="1" id="KW-1015">Disulfide bond</keyword>
<dbReference type="GO" id="GO:0006508">
    <property type="term" value="P:proteolysis"/>
    <property type="evidence" value="ECO:0007669"/>
    <property type="project" value="UniProtKB-KW"/>
</dbReference>
<dbReference type="InterPro" id="IPR001314">
    <property type="entry name" value="Peptidase_S1A"/>
</dbReference>
<dbReference type="InterPro" id="IPR009003">
    <property type="entry name" value="Peptidase_S1_PA"/>
</dbReference>
<dbReference type="EMBL" id="BX284604">
    <property type="protein sequence ID" value="CCD62455.1"/>
    <property type="molecule type" value="Genomic_DNA"/>
</dbReference>
<dbReference type="CTD" id="183420"/>
<dbReference type="PaxDb" id="6239-C43G2.5"/>
<dbReference type="CDD" id="cd00190">
    <property type="entry name" value="Tryp_SPc"/>
    <property type="match status" value="1"/>
</dbReference>
<dbReference type="PANTHER" id="PTHR24256">
    <property type="entry name" value="TRYPTASE-RELATED"/>
    <property type="match status" value="1"/>
</dbReference>
<dbReference type="InterPro" id="IPR051487">
    <property type="entry name" value="Ser/Thr_Proteases_Immune/Dev"/>
</dbReference>
<dbReference type="RefSeq" id="NP_001367393.1">
    <property type="nucleotide sequence ID" value="NM_001380280.2"/>
</dbReference>
<evidence type="ECO:0000256" key="4">
    <source>
        <dbReference type="SAM" id="SignalP"/>
    </source>
</evidence>
<dbReference type="AGR" id="WB:WBGene00006621"/>
<dbReference type="PROSITE" id="PS50240">
    <property type="entry name" value="TRYPSIN_DOM"/>
    <property type="match status" value="1"/>
</dbReference>
<proteinExistence type="evidence at protein level"/>
<dbReference type="OMA" id="CVKTWRF"/>
<dbReference type="SUPFAM" id="SSF50494">
    <property type="entry name" value="Trypsin-like serine proteases"/>
    <property type="match status" value="1"/>
</dbReference>
<dbReference type="MEROPS" id="S01.B70"/>
<dbReference type="InterPro" id="IPR001254">
    <property type="entry name" value="Trypsin_dom"/>
</dbReference>
<dbReference type="Pfam" id="PF00089">
    <property type="entry name" value="Trypsin"/>
    <property type="match status" value="1"/>
</dbReference>
<dbReference type="PIR" id="C88710">
    <property type="entry name" value="C88710"/>
</dbReference>
<dbReference type="GO" id="GO:0004252">
    <property type="term" value="F:serine-type endopeptidase activity"/>
    <property type="evidence" value="ECO:0007669"/>
    <property type="project" value="InterPro"/>
</dbReference>
<comment type="similarity">
    <text evidence="2">Belongs to the peptidase S1 family. CLIP subfamily.</text>
</comment>
<dbReference type="Bgee" id="WBGene00006621">
    <property type="expression patterns" value="Expressed in adult organism and 2 other cell types or tissues"/>
</dbReference>
<keyword evidence="4" id="KW-0732">Signal</keyword>
<dbReference type="UCSC" id="C43G2.5">
    <property type="organism name" value="c. elegans"/>
</dbReference>
<dbReference type="SMART" id="SM00020">
    <property type="entry name" value="Tryp_SPc"/>
    <property type="match status" value="1"/>
</dbReference>
<keyword evidence="3" id="KW-0378">Hydrolase</keyword>
<evidence type="ECO:0007829" key="9">
    <source>
        <dbReference type="PeptideAtlas" id="Q94176"/>
    </source>
</evidence>
<protein>
    <submittedName>
        <fullName evidence="6">Peptidase S1 domain-containing protein</fullName>
    </submittedName>
</protein>
<dbReference type="PeptideAtlas" id="Q94176"/>
<dbReference type="AlphaFoldDB" id="Q94176"/>
<dbReference type="Gene3D" id="2.40.10.10">
    <property type="entry name" value="Trypsin-like serine proteases"/>
    <property type="match status" value="1"/>
</dbReference>
<dbReference type="GeneID" id="183420"/>
<gene>
    <name evidence="6 8" type="primary">try-3</name>
    <name evidence="8" type="ORF">C43G2.5</name>
    <name evidence="6" type="ORF">CELE_C43G2.5</name>
</gene>
<evidence type="ECO:0000256" key="3">
    <source>
        <dbReference type="RuleBase" id="RU363034"/>
    </source>
</evidence>
<dbReference type="Proteomes" id="UP000001940">
    <property type="component" value="Chromosome IV"/>
</dbReference>
<dbReference type="FunCoup" id="Q94176">
    <property type="interactions" value="16"/>
</dbReference>
<dbReference type="InterPro" id="IPR018114">
    <property type="entry name" value="TRYPSIN_HIS"/>
</dbReference>
<dbReference type="PhylomeDB" id="Q94176"/>
<dbReference type="GO" id="GO:0005615">
    <property type="term" value="C:extracellular space"/>
    <property type="evidence" value="ECO:0000318"/>
    <property type="project" value="GO_Central"/>
</dbReference>
<organism evidence="6 7">
    <name type="scientific">Caenorhabditis elegans</name>
    <dbReference type="NCBI Taxonomy" id="6239"/>
    <lineage>
        <taxon>Eukaryota</taxon>
        <taxon>Metazoa</taxon>
        <taxon>Ecdysozoa</taxon>
        <taxon>Nematoda</taxon>
        <taxon>Chromadorea</taxon>
        <taxon>Rhabditida</taxon>
        <taxon>Rhabditina</taxon>
        <taxon>Rhabditomorpha</taxon>
        <taxon>Rhabditoidea</taxon>
        <taxon>Rhabditidae</taxon>
        <taxon>Peloderinae</taxon>
        <taxon>Caenorhabditis</taxon>
    </lineage>
</organism>
<evidence type="ECO:0000259" key="5">
    <source>
        <dbReference type="PROSITE" id="PS50240"/>
    </source>
</evidence>
<feature type="chain" id="PRO_5004321989" evidence="4">
    <location>
        <begin position="23"/>
        <end position="313"/>
    </location>
</feature>
<evidence type="ECO:0000313" key="8">
    <source>
        <dbReference type="WormBase" id="C43G2.5a"/>
    </source>
</evidence>
<keyword evidence="9" id="KW-1267">Proteomics identification</keyword>
<evidence type="ECO:0000313" key="7">
    <source>
        <dbReference type="Proteomes" id="UP000001940"/>
    </source>
</evidence>
<dbReference type="PRINTS" id="PR00722">
    <property type="entry name" value="CHYMOTRYPSIN"/>
</dbReference>
<feature type="domain" description="Peptidase S1" evidence="5">
    <location>
        <begin position="38"/>
        <end position="283"/>
    </location>
</feature>
<reference evidence="6 7" key="1">
    <citation type="journal article" date="1998" name="Science">
        <title>Genome sequence of the nematode C. elegans: a platform for investigating biology.</title>
        <authorList>
            <consortium name="The C. elegans sequencing consortium"/>
            <person name="Sulson J.E."/>
            <person name="Waterston R."/>
        </authorList>
    </citation>
    <scope>NUCLEOTIDE SEQUENCE [LARGE SCALE GENOMIC DNA]</scope>
    <source>
        <strain evidence="6 7">Bristol N2</strain>
    </source>
</reference>
<dbReference type="InterPro" id="IPR033116">
    <property type="entry name" value="TRYPSIN_SER"/>
</dbReference>
<dbReference type="SMR" id="Q94176"/>
<dbReference type="PROSITE" id="PS00134">
    <property type="entry name" value="TRYPSIN_HIS"/>
    <property type="match status" value="1"/>
</dbReference>
<keyword evidence="3" id="KW-0720">Serine protease</keyword>
<evidence type="ECO:0000256" key="1">
    <source>
        <dbReference type="ARBA" id="ARBA00023157"/>
    </source>
</evidence>
<dbReference type="GO" id="GO:0045087">
    <property type="term" value="P:innate immune response"/>
    <property type="evidence" value="ECO:0000318"/>
    <property type="project" value="GO_Central"/>
</dbReference>
<dbReference type="InterPro" id="IPR043504">
    <property type="entry name" value="Peptidase_S1_PA_chymotrypsin"/>
</dbReference>
<dbReference type="WormBase" id="C43G2.5a">
    <property type="protein sequence ID" value="CE34751"/>
    <property type="gene ID" value="WBGene00006621"/>
    <property type="gene designation" value="try-3"/>
</dbReference>
<dbReference type="InParanoid" id="Q94176"/>
<dbReference type="STRING" id="6239.C43G2.5a.1"/>